<keyword evidence="3 7" id="KW-0812">Transmembrane</keyword>
<feature type="domain" description="EamA" evidence="8">
    <location>
        <begin position="183"/>
        <end position="316"/>
    </location>
</feature>
<dbReference type="PANTHER" id="PTHR32322">
    <property type="entry name" value="INNER MEMBRANE TRANSPORTER"/>
    <property type="match status" value="1"/>
</dbReference>
<dbReference type="InterPro" id="IPR000620">
    <property type="entry name" value="EamA_dom"/>
</dbReference>
<evidence type="ECO:0000256" key="5">
    <source>
        <dbReference type="ARBA" id="ARBA00023136"/>
    </source>
</evidence>
<keyword evidence="4 7" id="KW-1133">Transmembrane helix</keyword>
<dbReference type="InterPro" id="IPR050638">
    <property type="entry name" value="AA-Vitamin_Transporters"/>
</dbReference>
<proteinExistence type="predicted"/>
<dbReference type="SUPFAM" id="SSF103481">
    <property type="entry name" value="Multidrug resistance efflux transporter EmrE"/>
    <property type="match status" value="2"/>
</dbReference>
<dbReference type="EMBL" id="CP041690">
    <property type="protein sequence ID" value="QEE22384.1"/>
    <property type="molecule type" value="Genomic_DNA"/>
</dbReference>
<name>A0A5B9DVP8_9HYPH</name>
<evidence type="ECO:0000256" key="2">
    <source>
        <dbReference type="ARBA" id="ARBA00022475"/>
    </source>
</evidence>
<dbReference type="Pfam" id="PF00892">
    <property type="entry name" value="EamA"/>
    <property type="match status" value="2"/>
</dbReference>
<dbReference type="KEGG" id="yti:FNA67_20440"/>
<evidence type="ECO:0000256" key="1">
    <source>
        <dbReference type="ARBA" id="ARBA00004651"/>
    </source>
</evidence>
<organism evidence="9 10">
    <name type="scientific">Paradevosia tibetensis</name>
    <dbReference type="NCBI Taxonomy" id="1447062"/>
    <lineage>
        <taxon>Bacteria</taxon>
        <taxon>Pseudomonadati</taxon>
        <taxon>Pseudomonadota</taxon>
        <taxon>Alphaproteobacteria</taxon>
        <taxon>Hyphomicrobiales</taxon>
        <taxon>Devosiaceae</taxon>
        <taxon>Paradevosia</taxon>
    </lineage>
</organism>
<keyword evidence="5 7" id="KW-0472">Membrane</keyword>
<sequence length="337" mass="35694">MAGPPNKPRSFMPSTASSPTAPSAPGIDYVGYALAIGGAVLFSTKGIFIKLAYQHGVPTETVLALRMLVALPVYAVILVTLLRRNPTLRQKLTPSLVISSMAVGMLGYYVSSYLDFAGLNFLSAQFERLVLFTYPFFTLMFGVWFFGDRMNWGVVPGMALSYLGLLVIFGWNLSTNPDGLWVGTGLVLASALTFAFYQHLAKRQMNHIGTGLFTCIAMGTAAIAAITQNTLWHGVASYGALSAPVWGYGLALGVLGTVVPSFLMNGGIARIGARATSSTGAFGPLFTIAIAVVVLNEPFTLYHAVGTACVILGSVWFGRADNRAKAKARTTQAAAAA</sequence>
<reference evidence="9 10" key="1">
    <citation type="journal article" date="2015" name="Int. J. Syst. Evol. Microbiol.">
        <title>Youhaiella tibetensis gen. nov., sp. nov., isolated from subsurface sediment.</title>
        <authorList>
            <person name="Wang Y.X."/>
            <person name="Huang F.Q."/>
            <person name="Nogi Y."/>
            <person name="Pang S.J."/>
            <person name="Wang P.K."/>
            <person name="Lv J."/>
        </authorList>
    </citation>
    <scope>NUCLEOTIDE SEQUENCE [LARGE SCALE GENOMIC DNA]</scope>
    <source>
        <strain evidence="10">fig4</strain>
    </source>
</reference>
<feature type="transmembrane region" description="Helical" evidence="7">
    <location>
        <begin position="63"/>
        <end position="82"/>
    </location>
</feature>
<evidence type="ECO:0000256" key="3">
    <source>
        <dbReference type="ARBA" id="ARBA00022692"/>
    </source>
</evidence>
<accession>A0A5B9DVP8</accession>
<feature type="region of interest" description="Disordered" evidence="6">
    <location>
        <begin position="1"/>
        <end position="21"/>
    </location>
</feature>
<dbReference type="GO" id="GO:0005886">
    <property type="term" value="C:plasma membrane"/>
    <property type="evidence" value="ECO:0007669"/>
    <property type="project" value="UniProtKB-SubCell"/>
</dbReference>
<evidence type="ECO:0000256" key="7">
    <source>
        <dbReference type="SAM" id="Phobius"/>
    </source>
</evidence>
<feature type="transmembrane region" description="Helical" evidence="7">
    <location>
        <begin position="131"/>
        <end position="147"/>
    </location>
</feature>
<evidence type="ECO:0000313" key="9">
    <source>
        <dbReference type="EMBL" id="QEE22384.1"/>
    </source>
</evidence>
<evidence type="ECO:0000256" key="4">
    <source>
        <dbReference type="ARBA" id="ARBA00022989"/>
    </source>
</evidence>
<feature type="transmembrane region" description="Helical" evidence="7">
    <location>
        <begin position="246"/>
        <end position="263"/>
    </location>
</feature>
<feature type="domain" description="EamA" evidence="8">
    <location>
        <begin position="31"/>
        <end position="169"/>
    </location>
</feature>
<feature type="transmembrane region" description="Helical" evidence="7">
    <location>
        <begin position="94"/>
        <end position="111"/>
    </location>
</feature>
<evidence type="ECO:0000256" key="6">
    <source>
        <dbReference type="SAM" id="MobiDB-lite"/>
    </source>
</evidence>
<dbReference type="InterPro" id="IPR037185">
    <property type="entry name" value="EmrE-like"/>
</dbReference>
<feature type="transmembrane region" description="Helical" evidence="7">
    <location>
        <begin position="301"/>
        <end position="319"/>
    </location>
</feature>
<feature type="transmembrane region" description="Helical" evidence="7">
    <location>
        <begin position="179"/>
        <end position="197"/>
    </location>
</feature>
<feature type="transmembrane region" description="Helical" evidence="7">
    <location>
        <begin position="275"/>
        <end position="295"/>
    </location>
</feature>
<evidence type="ECO:0000259" key="8">
    <source>
        <dbReference type="Pfam" id="PF00892"/>
    </source>
</evidence>
<feature type="transmembrane region" description="Helical" evidence="7">
    <location>
        <begin position="209"/>
        <end position="226"/>
    </location>
</feature>
<gene>
    <name evidence="9" type="ORF">FNA67_20440</name>
</gene>
<keyword evidence="2" id="KW-1003">Cell membrane</keyword>
<comment type="subcellular location">
    <subcellularLocation>
        <location evidence="1">Cell membrane</location>
        <topology evidence="1">Multi-pass membrane protein</topology>
    </subcellularLocation>
</comment>
<dbReference type="PANTHER" id="PTHR32322:SF18">
    <property type="entry name" value="S-ADENOSYLMETHIONINE_S-ADENOSYLHOMOCYSTEINE TRANSPORTER"/>
    <property type="match status" value="1"/>
</dbReference>
<dbReference type="OrthoDB" id="9813617at2"/>
<dbReference type="AlphaFoldDB" id="A0A5B9DVP8"/>
<feature type="transmembrane region" description="Helical" evidence="7">
    <location>
        <begin position="154"/>
        <end position="173"/>
    </location>
</feature>
<dbReference type="Proteomes" id="UP000321062">
    <property type="component" value="Chromosome"/>
</dbReference>
<feature type="transmembrane region" description="Helical" evidence="7">
    <location>
        <begin position="29"/>
        <end position="51"/>
    </location>
</feature>
<protein>
    <submittedName>
        <fullName evidence="9">DMT family transporter</fullName>
    </submittedName>
</protein>
<keyword evidence="10" id="KW-1185">Reference proteome</keyword>
<evidence type="ECO:0000313" key="10">
    <source>
        <dbReference type="Proteomes" id="UP000321062"/>
    </source>
</evidence>